<gene>
    <name evidence="2" type="ORF">TRIADDRAFT_57603</name>
</gene>
<dbReference type="KEGG" id="tad:TRIADDRAFT_57603"/>
<dbReference type="AlphaFoldDB" id="B3RZW9"/>
<dbReference type="RefSeq" id="XP_002113811.1">
    <property type="nucleotide sequence ID" value="XM_002113775.1"/>
</dbReference>
<keyword evidence="3" id="KW-1185">Reference proteome</keyword>
<dbReference type="OrthoDB" id="6506335at2759"/>
<feature type="compositionally biased region" description="Polar residues" evidence="1">
    <location>
        <begin position="117"/>
        <end position="128"/>
    </location>
</feature>
<dbReference type="InParanoid" id="B3RZW9"/>
<feature type="compositionally biased region" description="Polar residues" evidence="1">
    <location>
        <begin position="243"/>
        <end position="259"/>
    </location>
</feature>
<dbReference type="HOGENOM" id="CLU_967500_0_0_1"/>
<dbReference type="EMBL" id="DS985246">
    <property type="protein sequence ID" value="EDV24285.1"/>
    <property type="molecule type" value="Genomic_DNA"/>
</dbReference>
<organism evidence="2 3">
    <name type="scientific">Trichoplax adhaerens</name>
    <name type="common">Trichoplax reptans</name>
    <dbReference type="NCBI Taxonomy" id="10228"/>
    <lineage>
        <taxon>Eukaryota</taxon>
        <taxon>Metazoa</taxon>
        <taxon>Placozoa</taxon>
        <taxon>Uniplacotomia</taxon>
        <taxon>Trichoplacea</taxon>
        <taxon>Trichoplacidae</taxon>
        <taxon>Trichoplax</taxon>
    </lineage>
</organism>
<proteinExistence type="predicted"/>
<feature type="compositionally biased region" description="Low complexity" evidence="1">
    <location>
        <begin position="69"/>
        <end position="88"/>
    </location>
</feature>
<evidence type="ECO:0000313" key="2">
    <source>
        <dbReference type="EMBL" id="EDV24285.1"/>
    </source>
</evidence>
<dbReference type="Proteomes" id="UP000009022">
    <property type="component" value="Unassembled WGS sequence"/>
</dbReference>
<feature type="compositionally biased region" description="Polar residues" evidence="1">
    <location>
        <begin position="48"/>
        <end position="61"/>
    </location>
</feature>
<evidence type="ECO:0000313" key="3">
    <source>
        <dbReference type="Proteomes" id="UP000009022"/>
    </source>
</evidence>
<name>B3RZW9_TRIAD</name>
<reference evidence="2 3" key="1">
    <citation type="journal article" date="2008" name="Nature">
        <title>The Trichoplax genome and the nature of placozoans.</title>
        <authorList>
            <person name="Srivastava M."/>
            <person name="Begovic E."/>
            <person name="Chapman J."/>
            <person name="Putnam N.H."/>
            <person name="Hellsten U."/>
            <person name="Kawashima T."/>
            <person name="Kuo A."/>
            <person name="Mitros T."/>
            <person name="Salamov A."/>
            <person name="Carpenter M.L."/>
            <person name="Signorovitch A.Y."/>
            <person name="Moreno M.A."/>
            <person name="Kamm K."/>
            <person name="Grimwood J."/>
            <person name="Schmutz J."/>
            <person name="Shapiro H."/>
            <person name="Grigoriev I.V."/>
            <person name="Buss L.W."/>
            <person name="Schierwater B."/>
            <person name="Dellaporta S.L."/>
            <person name="Rokhsar D.S."/>
        </authorList>
    </citation>
    <scope>NUCLEOTIDE SEQUENCE [LARGE SCALE GENOMIC DNA]</scope>
    <source>
        <strain evidence="2 3">Grell-BS-1999</strain>
    </source>
</reference>
<accession>B3RZW9</accession>
<feature type="compositionally biased region" description="Low complexity" evidence="1">
    <location>
        <begin position="274"/>
        <end position="288"/>
    </location>
</feature>
<dbReference type="CTD" id="6755023"/>
<feature type="compositionally biased region" description="Acidic residues" evidence="1">
    <location>
        <begin position="150"/>
        <end position="164"/>
    </location>
</feature>
<feature type="compositionally biased region" description="Polar residues" evidence="1">
    <location>
        <begin position="94"/>
        <end position="103"/>
    </location>
</feature>
<protein>
    <submittedName>
        <fullName evidence="2">Uncharacterized protein</fullName>
    </submittedName>
</protein>
<dbReference type="GeneID" id="6755023"/>
<evidence type="ECO:0000256" key="1">
    <source>
        <dbReference type="SAM" id="MobiDB-lite"/>
    </source>
</evidence>
<feature type="compositionally biased region" description="Polar residues" evidence="1">
    <location>
        <begin position="205"/>
        <end position="217"/>
    </location>
</feature>
<feature type="region of interest" description="Disordered" evidence="1">
    <location>
        <begin position="182"/>
        <end position="288"/>
    </location>
</feature>
<feature type="region of interest" description="Disordered" evidence="1">
    <location>
        <begin position="1"/>
        <end position="164"/>
    </location>
</feature>
<sequence>MASSDGVTGIESARESVRLENLQEEGNSGDKSRPASQADLTVSKMPSRLSSYGANKSPRSQSRAEENYSPRTSSFSSAKPSKQSPQNSGKTKQRSGSLQNNPPSRKGEVEVVRPKTRSGSAKSVSLGSAKSDDGRIRPGTVTKGRVAKVDDEEAVDDTQAPDDTEVQLPVDDKASEVISKILGSEKKIIQPENTDPTEPSEKPTRQVSAKVRSNNVEYTAAFSSRPKIPRTPDLSQPDRIPTPTHSTGVPTQSRPTSAFSDKHAKTTTSDGQFKKPSSKSSSRPSSKK</sequence>